<dbReference type="FunFam" id="2.60.40.10:FF:000032">
    <property type="entry name" value="palladin isoform X1"/>
    <property type="match status" value="1"/>
</dbReference>
<keyword evidence="5" id="KW-0677">Repeat</keyword>
<dbReference type="InterPro" id="IPR007110">
    <property type="entry name" value="Ig-like_dom"/>
</dbReference>
<dbReference type="InterPro" id="IPR003599">
    <property type="entry name" value="Ig_sub"/>
</dbReference>
<comment type="caution">
    <text evidence="12">The sequence shown here is derived from an EMBL/GenBank/DDBJ whole genome shotgun (WGS) entry which is preliminary data.</text>
</comment>
<keyword evidence="13" id="KW-1185">Reference proteome</keyword>
<evidence type="ECO:0000256" key="6">
    <source>
        <dbReference type="ARBA" id="ARBA00022989"/>
    </source>
</evidence>
<gene>
    <name evidence="12" type="ORF">fugu_000146</name>
</gene>
<keyword evidence="9" id="KW-0393">Immunoglobulin domain</keyword>
<dbReference type="Gene3D" id="2.60.40.10">
    <property type="entry name" value="Immunoglobulins"/>
    <property type="match status" value="6"/>
</dbReference>
<feature type="domain" description="Ig-like" evidence="11">
    <location>
        <begin position="438"/>
        <end position="531"/>
    </location>
</feature>
<dbReference type="SMART" id="SM00408">
    <property type="entry name" value="IGc2"/>
    <property type="match status" value="6"/>
</dbReference>
<dbReference type="Pfam" id="PF13927">
    <property type="entry name" value="Ig_3"/>
    <property type="match status" value="3"/>
</dbReference>
<dbReference type="InterPro" id="IPR013106">
    <property type="entry name" value="Ig_V-set"/>
</dbReference>
<feature type="domain" description="Ig-like" evidence="11">
    <location>
        <begin position="336"/>
        <end position="428"/>
    </location>
</feature>
<feature type="domain" description="Ig-like" evidence="11">
    <location>
        <begin position="639"/>
        <end position="734"/>
    </location>
</feature>
<keyword evidence="4" id="KW-0732">Signal</keyword>
<evidence type="ECO:0000256" key="5">
    <source>
        <dbReference type="ARBA" id="ARBA00022737"/>
    </source>
</evidence>
<reference evidence="12 13" key="1">
    <citation type="submission" date="2019-04" db="EMBL/GenBank/DDBJ databases">
        <title>The sequence and de novo assembly of Takifugu bimaculatus genome using PacBio and Hi-C technologies.</title>
        <authorList>
            <person name="Xu P."/>
            <person name="Liu B."/>
            <person name="Zhou Z."/>
        </authorList>
    </citation>
    <scope>NUCLEOTIDE SEQUENCE [LARGE SCALE GENOMIC DNA]</scope>
    <source>
        <strain evidence="12">TB-2018</strain>
        <tissue evidence="12">Muscle</tissue>
    </source>
</reference>
<dbReference type="PROSITE" id="PS50835">
    <property type="entry name" value="IG_LIKE"/>
    <property type="match status" value="6"/>
</dbReference>
<keyword evidence="8" id="KW-1015">Disulfide bond</keyword>
<dbReference type="SMART" id="SM00409">
    <property type="entry name" value="IG"/>
    <property type="match status" value="6"/>
</dbReference>
<evidence type="ECO:0000256" key="9">
    <source>
        <dbReference type="ARBA" id="ARBA00023319"/>
    </source>
</evidence>
<dbReference type="GO" id="GO:0016020">
    <property type="term" value="C:membrane"/>
    <property type="evidence" value="ECO:0007669"/>
    <property type="project" value="UniProtKB-SubCell"/>
</dbReference>
<evidence type="ECO:0000256" key="4">
    <source>
        <dbReference type="ARBA" id="ARBA00022729"/>
    </source>
</evidence>
<evidence type="ECO:0000256" key="10">
    <source>
        <dbReference type="SAM" id="MobiDB-lite"/>
    </source>
</evidence>
<name>A0A4Z2CFV3_9TELE</name>
<dbReference type="InterPro" id="IPR013783">
    <property type="entry name" value="Ig-like_fold"/>
</dbReference>
<sequence length="751" mass="81505">MTTTAAPTYRTFTSHTPATTSSAATDAPPFRTITSTTASYPTTVPTSIKTESASASVTITMATPTSAPSTSITTVIKTSSGVRTNVDRGRKPVSGGSTQGRLSTNWKNPGANSIPDSHSSRPRWPPSPPLPAAPRVPVLRSRPKIAEPHVRTVSFPAESTARLVCESEGEPKPFITWTKVATGAMMSIHSKAQRFEVLSNGTLVIHAVQLQDRGTYICSAHSFLGRDRSITTLDVWTRPPRMLVPSYRETTIHQGGELHLECRAEGVPTPLHSWVLPDRSVLTSADSSNSRITLDTNATLHISAILSRDRGLYRCVASNSAGAASATVHVYVSSLPPVMLLPREEHLLLSPGMPVYAHCSARGAPPPTLRWQIPNGTHVRPSQFLHDNLFVLPNGTLHIRKVGPKDSGNYECTASNAVGADKRTVRVKIEGLAESEKTRIVSTSPSLTTVHYGRDLHLRCSVTGTPPPIVIWRTPSKKLVDMHFSFDRRLKVHSNGTLSVQAVTEKDAGDYLCITRNKVADDYRLLRVSVTTKPAKIERRQPLNHMVSLGKTLKVDCQASGLPDPIVHWKLPDGTMVNNVLQAQGQGGRAQKLTVFDNGTLLVPAIGAREEGEYTCYAQNQGGQDTMKVKVKVMMATPPTFSDDKNFNIVKVPQGNTAVIQCQAKGDPIPIITWFSPAHVAIPHRSRLYRERIAVLLDGSLEVHQARELDTGNYTCRASNSAGETNMVVGLRVETSNHGLSDQVGGRGWSP</sequence>
<evidence type="ECO:0000256" key="7">
    <source>
        <dbReference type="ARBA" id="ARBA00023136"/>
    </source>
</evidence>
<evidence type="ECO:0000313" key="13">
    <source>
        <dbReference type="Proteomes" id="UP000516260"/>
    </source>
</evidence>
<dbReference type="GO" id="GO:0043005">
    <property type="term" value="C:neuron projection"/>
    <property type="evidence" value="ECO:0007669"/>
    <property type="project" value="TreeGrafter"/>
</dbReference>
<feature type="domain" description="Ig-like" evidence="11">
    <location>
        <begin position="534"/>
        <end position="632"/>
    </location>
</feature>
<evidence type="ECO:0000259" key="11">
    <source>
        <dbReference type="PROSITE" id="PS50835"/>
    </source>
</evidence>
<protein>
    <recommendedName>
        <fullName evidence="11">Ig-like domain-containing protein</fullName>
    </recommendedName>
</protein>
<dbReference type="Proteomes" id="UP000516260">
    <property type="component" value="Chromosome 1"/>
</dbReference>
<accession>A0A4Z2CFV3</accession>
<evidence type="ECO:0000256" key="8">
    <source>
        <dbReference type="ARBA" id="ARBA00023157"/>
    </source>
</evidence>
<feature type="compositionally biased region" description="Pro residues" evidence="10">
    <location>
        <begin position="123"/>
        <end position="134"/>
    </location>
</feature>
<keyword evidence="2" id="KW-0433">Leucine-rich repeat</keyword>
<feature type="compositionally biased region" description="Polar residues" evidence="10">
    <location>
        <begin position="95"/>
        <end position="117"/>
    </location>
</feature>
<feature type="domain" description="Ig-like" evidence="11">
    <location>
        <begin position="240"/>
        <end position="333"/>
    </location>
</feature>
<dbReference type="AlphaFoldDB" id="A0A4Z2CFV3"/>
<dbReference type="InterPro" id="IPR036179">
    <property type="entry name" value="Ig-like_dom_sf"/>
</dbReference>
<feature type="region of interest" description="Disordered" evidence="10">
    <location>
        <begin position="1"/>
        <end position="28"/>
    </location>
</feature>
<organism evidence="12 13">
    <name type="scientific">Takifugu bimaculatus</name>
    <dbReference type="NCBI Taxonomy" id="433685"/>
    <lineage>
        <taxon>Eukaryota</taxon>
        <taxon>Metazoa</taxon>
        <taxon>Chordata</taxon>
        <taxon>Craniata</taxon>
        <taxon>Vertebrata</taxon>
        <taxon>Euteleostomi</taxon>
        <taxon>Actinopterygii</taxon>
        <taxon>Neopterygii</taxon>
        <taxon>Teleostei</taxon>
        <taxon>Neoteleostei</taxon>
        <taxon>Acanthomorphata</taxon>
        <taxon>Eupercaria</taxon>
        <taxon>Tetraodontiformes</taxon>
        <taxon>Tetradontoidea</taxon>
        <taxon>Tetraodontidae</taxon>
        <taxon>Takifugu</taxon>
    </lineage>
</organism>
<evidence type="ECO:0000313" key="12">
    <source>
        <dbReference type="EMBL" id="TNN03117.1"/>
    </source>
</evidence>
<comment type="subcellular location">
    <subcellularLocation>
        <location evidence="1">Membrane</location>
        <topology evidence="1">Single-pass membrane protein</topology>
    </subcellularLocation>
</comment>
<dbReference type="SMART" id="SM00406">
    <property type="entry name" value="IGv"/>
    <property type="match status" value="4"/>
</dbReference>
<evidence type="ECO:0000256" key="3">
    <source>
        <dbReference type="ARBA" id="ARBA00022692"/>
    </source>
</evidence>
<dbReference type="InterPro" id="IPR003598">
    <property type="entry name" value="Ig_sub2"/>
</dbReference>
<dbReference type="PANTHER" id="PTHR12231">
    <property type="entry name" value="CTX-RELATED TYPE I TRANSMEMBRANE PROTEIN"/>
    <property type="match status" value="1"/>
</dbReference>
<evidence type="ECO:0000256" key="2">
    <source>
        <dbReference type="ARBA" id="ARBA00022614"/>
    </source>
</evidence>
<dbReference type="EMBL" id="SWLE01000001">
    <property type="protein sequence ID" value="TNN03117.1"/>
    <property type="molecule type" value="Genomic_DNA"/>
</dbReference>
<evidence type="ECO:0000256" key="1">
    <source>
        <dbReference type="ARBA" id="ARBA00004167"/>
    </source>
</evidence>
<proteinExistence type="predicted"/>
<feature type="domain" description="Ig-like" evidence="11">
    <location>
        <begin position="143"/>
        <end position="231"/>
    </location>
</feature>
<dbReference type="Pfam" id="PF07679">
    <property type="entry name" value="I-set"/>
    <property type="match status" value="3"/>
</dbReference>
<keyword evidence="6" id="KW-1133">Transmembrane helix</keyword>
<keyword evidence="3" id="KW-0812">Transmembrane</keyword>
<keyword evidence="7" id="KW-0472">Membrane</keyword>
<feature type="region of interest" description="Disordered" evidence="10">
    <location>
        <begin position="79"/>
        <end position="135"/>
    </location>
</feature>
<dbReference type="FunFam" id="2.60.40.10:FF:000076">
    <property type="entry name" value="Leucine-rich repeat and Ig domain-containing 4"/>
    <property type="match status" value="2"/>
</dbReference>
<dbReference type="InterPro" id="IPR013098">
    <property type="entry name" value="Ig_I-set"/>
</dbReference>
<dbReference type="PANTHER" id="PTHR12231:SF253">
    <property type="entry name" value="DPR-INTERACTING PROTEIN ETA, ISOFORM B-RELATED"/>
    <property type="match status" value="1"/>
</dbReference>
<dbReference type="SUPFAM" id="SSF48726">
    <property type="entry name" value="Immunoglobulin"/>
    <property type="match status" value="6"/>
</dbReference>
<dbReference type="InterPro" id="IPR051170">
    <property type="entry name" value="Neural/epithelial_adhesion"/>
</dbReference>